<evidence type="ECO:0000313" key="2">
    <source>
        <dbReference type="EMBL" id="TRL22053.1"/>
    </source>
</evidence>
<dbReference type="Pfam" id="PF12276">
    <property type="entry name" value="DUF3617"/>
    <property type="match status" value="1"/>
</dbReference>
<organism evidence="2 3">
    <name type="scientific">Methylosinus sporium</name>
    <dbReference type="NCBI Taxonomy" id="428"/>
    <lineage>
        <taxon>Bacteria</taxon>
        <taxon>Pseudomonadati</taxon>
        <taxon>Pseudomonadota</taxon>
        <taxon>Alphaproteobacteria</taxon>
        <taxon>Hyphomicrobiales</taxon>
        <taxon>Methylocystaceae</taxon>
        <taxon>Methylosinus</taxon>
    </lineage>
</organism>
<dbReference type="AlphaFoldDB" id="A0A549SCK9"/>
<protein>
    <submittedName>
        <fullName evidence="2">DUF3617 family protein</fullName>
    </submittedName>
</protein>
<sequence length="183" mass="20016">MHCPFPLGVAGAILALSVVAAAADEFPRRKAGLWRIEHTQGAAARLVGQMETCVDEKTDDLLRQRFGGQEQQCEKMSFRREGDKYRMSSVCKIGDRVATTEGTFTGSFQSAYRAELHMTFDPPLSSRAPSDIVMEAKWLGPCKPGQKPGDVDAPALKALGGPGGQMNMQELMKMRDQLRKGAQ</sequence>
<reference evidence="2 3" key="1">
    <citation type="submission" date="2019-07" db="EMBL/GenBank/DDBJ databases">
        <title>Ln-dependent methylotrophs.</title>
        <authorList>
            <person name="Tani A."/>
        </authorList>
    </citation>
    <scope>NUCLEOTIDE SEQUENCE [LARGE SCALE GENOMIC DNA]</scope>
    <source>
        <strain evidence="2 3">SM89A</strain>
    </source>
</reference>
<accession>A0A549SCK9</accession>
<dbReference type="RefSeq" id="WP_142864713.1">
    <property type="nucleotide sequence ID" value="NZ_VJMF01000132.1"/>
</dbReference>
<evidence type="ECO:0000313" key="3">
    <source>
        <dbReference type="Proteomes" id="UP000316781"/>
    </source>
</evidence>
<proteinExistence type="predicted"/>
<dbReference type="Proteomes" id="UP000316781">
    <property type="component" value="Unassembled WGS sequence"/>
</dbReference>
<dbReference type="EMBL" id="VJMF01000132">
    <property type="protein sequence ID" value="TRL22053.1"/>
    <property type="molecule type" value="Genomic_DNA"/>
</dbReference>
<keyword evidence="1" id="KW-0732">Signal</keyword>
<feature type="chain" id="PRO_5021971258" evidence="1">
    <location>
        <begin position="23"/>
        <end position="183"/>
    </location>
</feature>
<gene>
    <name evidence="2" type="ORF">FM996_21320</name>
</gene>
<comment type="caution">
    <text evidence="2">The sequence shown here is derived from an EMBL/GenBank/DDBJ whole genome shotgun (WGS) entry which is preliminary data.</text>
</comment>
<dbReference type="InterPro" id="IPR022061">
    <property type="entry name" value="DUF3617"/>
</dbReference>
<name>A0A549SCK9_METSR</name>
<evidence type="ECO:0000256" key="1">
    <source>
        <dbReference type="SAM" id="SignalP"/>
    </source>
</evidence>
<feature type="signal peptide" evidence="1">
    <location>
        <begin position="1"/>
        <end position="22"/>
    </location>
</feature>